<dbReference type="Pfam" id="PF00491">
    <property type="entry name" value="Arginase"/>
    <property type="match status" value="1"/>
</dbReference>
<organism evidence="13 14">
    <name type="scientific">Chironomus riparius</name>
    <dbReference type="NCBI Taxonomy" id="315576"/>
    <lineage>
        <taxon>Eukaryota</taxon>
        <taxon>Metazoa</taxon>
        <taxon>Ecdysozoa</taxon>
        <taxon>Arthropoda</taxon>
        <taxon>Hexapoda</taxon>
        <taxon>Insecta</taxon>
        <taxon>Pterygota</taxon>
        <taxon>Neoptera</taxon>
        <taxon>Endopterygota</taxon>
        <taxon>Diptera</taxon>
        <taxon>Nematocera</taxon>
        <taxon>Chironomoidea</taxon>
        <taxon>Chironomidae</taxon>
        <taxon>Chironominae</taxon>
        <taxon>Chironomus</taxon>
    </lineage>
</organism>
<dbReference type="InterPro" id="IPR023696">
    <property type="entry name" value="Ureohydrolase_dom_sf"/>
</dbReference>
<dbReference type="Gene3D" id="3.40.800.10">
    <property type="entry name" value="Ureohydrolase domain"/>
    <property type="match status" value="1"/>
</dbReference>
<gene>
    <name evidence="13" type="ORF">CHIRRI_LOCUS8429</name>
</gene>
<keyword evidence="5 12" id="KW-0056">Arginine metabolism</keyword>
<dbReference type="FunFam" id="3.40.800.10:FF:000012">
    <property type="entry name" value="Arginase"/>
    <property type="match status" value="1"/>
</dbReference>
<dbReference type="GO" id="GO:0030145">
    <property type="term" value="F:manganese ion binding"/>
    <property type="evidence" value="ECO:0007669"/>
    <property type="project" value="TreeGrafter"/>
</dbReference>
<comment type="pathway">
    <text evidence="1 12">Nitrogen metabolism; urea cycle; L-ornithine and urea from L-arginine: step 1/1.</text>
</comment>
<keyword evidence="14" id="KW-1185">Reference proteome</keyword>
<evidence type="ECO:0000313" key="13">
    <source>
        <dbReference type="EMBL" id="CAG9805558.1"/>
    </source>
</evidence>
<evidence type="ECO:0000256" key="8">
    <source>
        <dbReference type="ARBA" id="ARBA00023211"/>
    </source>
</evidence>
<comment type="similarity">
    <text evidence="11 12">Belongs to the arginase family.</text>
</comment>
<feature type="binding site" evidence="10">
    <location>
        <position position="154"/>
    </location>
    <ligand>
        <name>Mn(2+)</name>
        <dbReference type="ChEBI" id="CHEBI:29035"/>
        <label>1</label>
    </ligand>
</feature>
<dbReference type="EC" id="3.5.3.1" evidence="2 12"/>
<evidence type="ECO:0000256" key="9">
    <source>
        <dbReference type="ARBA" id="ARBA00047391"/>
    </source>
</evidence>
<reference evidence="13" key="2">
    <citation type="submission" date="2022-10" db="EMBL/GenBank/DDBJ databases">
        <authorList>
            <consortium name="ENA_rothamsted_submissions"/>
            <consortium name="culmorum"/>
            <person name="King R."/>
        </authorList>
    </citation>
    <scope>NUCLEOTIDE SEQUENCE</scope>
</reference>
<keyword evidence="4 12" id="KW-0835">Urea cycle</keyword>
<dbReference type="NCBIfam" id="TIGR01229">
    <property type="entry name" value="rocF_arginase"/>
    <property type="match status" value="1"/>
</dbReference>
<dbReference type="AlphaFoldDB" id="A0A9N9RY54"/>
<evidence type="ECO:0000256" key="2">
    <source>
        <dbReference type="ARBA" id="ARBA00012168"/>
    </source>
</evidence>
<keyword evidence="7 12" id="KW-0378">Hydrolase</keyword>
<dbReference type="InterPro" id="IPR014033">
    <property type="entry name" value="Arginase"/>
</dbReference>
<dbReference type="Proteomes" id="UP001153620">
    <property type="component" value="Chromosome 2"/>
</dbReference>
<dbReference type="PANTHER" id="PTHR43782">
    <property type="entry name" value="ARGINASE"/>
    <property type="match status" value="1"/>
</dbReference>
<reference evidence="13" key="1">
    <citation type="submission" date="2022-01" db="EMBL/GenBank/DDBJ databases">
        <authorList>
            <person name="King R."/>
        </authorList>
    </citation>
    <scope>NUCLEOTIDE SEQUENCE</scope>
</reference>
<feature type="binding site" evidence="10">
    <location>
        <position position="258"/>
    </location>
    <ligand>
        <name>Mn(2+)</name>
        <dbReference type="ChEBI" id="CHEBI:29035"/>
        <label>1</label>
    </ligand>
</feature>
<dbReference type="OrthoDB" id="9992747at2759"/>
<evidence type="ECO:0000313" key="14">
    <source>
        <dbReference type="Proteomes" id="UP001153620"/>
    </source>
</evidence>
<evidence type="ECO:0000256" key="3">
    <source>
        <dbReference type="ARBA" id="ARBA00018123"/>
    </source>
</evidence>
<dbReference type="GO" id="GO:0005634">
    <property type="term" value="C:nucleus"/>
    <property type="evidence" value="ECO:0007669"/>
    <property type="project" value="TreeGrafter"/>
</dbReference>
<dbReference type="GO" id="GO:0004053">
    <property type="term" value="F:arginase activity"/>
    <property type="evidence" value="ECO:0007669"/>
    <property type="project" value="UniProtKB-EC"/>
</dbReference>
<sequence>MSWSLKIFNKFPINLSSSIHARAFNSKAIGILGVPFDKGAGTRGTDKGPNALREAGLIDEIKHISSNIDVKDYGDVHYELMNTNGRKIHNLNDLSDVAACNKALADQVEKIIKDNRMPITLGGCHSIAIGSISGVLRTTTPDNLCILWVDAHLDLNTNTTSPTGNMHGMPASLLVKELRSNWPTIPELEWCKADLSLRNFCWIGLRSIDYYERIMMEQYGIKYFDMRDIDRMGIDKVTNAALKAINPNGDRQLHVSFDIDSLDPLFANSTGTPAGAGLTLRECLFLMEEVHRSGTLSSMDLVEVNPLVGDVRDVTNTLNSAKAIVCAAIGSNRSGNSS</sequence>
<dbReference type="GO" id="GO:0006525">
    <property type="term" value="P:arginine metabolic process"/>
    <property type="evidence" value="ECO:0007669"/>
    <property type="project" value="UniProtKB-KW"/>
</dbReference>
<name>A0A9N9RY54_9DIPT</name>
<comment type="cofactor">
    <cofactor evidence="10 12">
        <name>Mn(2+)</name>
        <dbReference type="ChEBI" id="CHEBI:29035"/>
    </cofactor>
    <text evidence="10 12">Binds 2 manganese ions per subunit.</text>
</comment>
<evidence type="ECO:0000256" key="1">
    <source>
        <dbReference type="ARBA" id="ARBA00005098"/>
    </source>
</evidence>
<keyword evidence="8 10" id="KW-0464">Manganese</keyword>
<evidence type="ECO:0000256" key="11">
    <source>
        <dbReference type="PROSITE-ProRule" id="PRU00742"/>
    </source>
</evidence>
<dbReference type="SUPFAM" id="SSF52768">
    <property type="entry name" value="Arginase/deacetylase"/>
    <property type="match status" value="1"/>
</dbReference>
<evidence type="ECO:0000256" key="5">
    <source>
        <dbReference type="ARBA" id="ARBA00022503"/>
    </source>
</evidence>
<evidence type="ECO:0000256" key="7">
    <source>
        <dbReference type="ARBA" id="ARBA00022801"/>
    </source>
</evidence>
<dbReference type="GO" id="GO:0000050">
    <property type="term" value="P:urea cycle"/>
    <property type="evidence" value="ECO:0007669"/>
    <property type="project" value="UniProtKB-KW"/>
</dbReference>
<dbReference type="CDD" id="cd09989">
    <property type="entry name" value="Arginase"/>
    <property type="match status" value="1"/>
</dbReference>
<feature type="binding site" evidence="10">
    <location>
        <position position="152"/>
    </location>
    <ligand>
        <name>Mn(2+)</name>
        <dbReference type="ChEBI" id="CHEBI:29035"/>
        <label>1</label>
    </ligand>
</feature>
<evidence type="ECO:0000256" key="6">
    <source>
        <dbReference type="ARBA" id="ARBA00022723"/>
    </source>
</evidence>
<proteinExistence type="inferred from homology"/>
<feature type="binding site" evidence="10">
    <location>
        <position position="125"/>
    </location>
    <ligand>
        <name>Mn(2+)</name>
        <dbReference type="ChEBI" id="CHEBI:29035"/>
        <label>1</label>
    </ligand>
</feature>
<feature type="binding site" evidence="10">
    <location>
        <position position="260"/>
    </location>
    <ligand>
        <name>Mn(2+)</name>
        <dbReference type="ChEBI" id="CHEBI:29035"/>
        <label>1</label>
    </ligand>
</feature>
<dbReference type="EMBL" id="OU895878">
    <property type="protein sequence ID" value="CAG9805558.1"/>
    <property type="molecule type" value="Genomic_DNA"/>
</dbReference>
<keyword evidence="6 10" id="KW-0479">Metal-binding</keyword>
<evidence type="ECO:0000256" key="10">
    <source>
        <dbReference type="PIRSR" id="PIRSR036979-1"/>
    </source>
</evidence>
<dbReference type="PANTHER" id="PTHR43782:SF3">
    <property type="entry name" value="ARGINASE"/>
    <property type="match status" value="1"/>
</dbReference>
<protein>
    <recommendedName>
        <fullName evidence="3 12">Arginase</fullName>
        <ecNumber evidence="2 12">3.5.3.1</ecNumber>
    </recommendedName>
</protein>
<comment type="catalytic activity">
    <reaction evidence="9 12">
        <text>L-arginine + H2O = urea + L-ornithine</text>
        <dbReference type="Rhea" id="RHEA:20569"/>
        <dbReference type="ChEBI" id="CHEBI:15377"/>
        <dbReference type="ChEBI" id="CHEBI:16199"/>
        <dbReference type="ChEBI" id="CHEBI:32682"/>
        <dbReference type="ChEBI" id="CHEBI:46911"/>
        <dbReference type="EC" id="3.5.3.1"/>
    </reaction>
</comment>
<evidence type="ECO:0000256" key="12">
    <source>
        <dbReference type="RuleBase" id="RU361159"/>
    </source>
</evidence>
<feature type="binding site" evidence="10">
    <location>
        <position position="150"/>
    </location>
    <ligand>
        <name>Mn(2+)</name>
        <dbReference type="ChEBI" id="CHEBI:29035"/>
        <label>1</label>
    </ligand>
</feature>
<dbReference type="GO" id="GO:0005829">
    <property type="term" value="C:cytosol"/>
    <property type="evidence" value="ECO:0007669"/>
    <property type="project" value="TreeGrafter"/>
</dbReference>
<accession>A0A9N9RY54</accession>
<dbReference type="PRINTS" id="PR00116">
    <property type="entry name" value="ARGINASE"/>
</dbReference>
<dbReference type="PIRSF" id="PIRSF036979">
    <property type="entry name" value="Arginase"/>
    <property type="match status" value="1"/>
</dbReference>
<dbReference type="PROSITE" id="PS51409">
    <property type="entry name" value="ARGINASE_2"/>
    <property type="match status" value="1"/>
</dbReference>
<evidence type="ECO:0000256" key="4">
    <source>
        <dbReference type="ARBA" id="ARBA00022436"/>
    </source>
</evidence>
<dbReference type="InterPro" id="IPR006035">
    <property type="entry name" value="Ureohydrolase"/>
</dbReference>